<dbReference type="Gene3D" id="3.30.420.10">
    <property type="entry name" value="Ribonuclease H-like superfamily/Ribonuclease H"/>
    <property type="match status" value="1"/>
</dbReference>
<dbReference type="InterPro" id="IPR043128">
    <property type="entry name" value="Rev_trsase/Diguanyl_cyclase"/>
</dbReference>
<evidence type="ECO:0000256" key="7">
    <source>
        <dbReference type="ARBA" id="ARBA00022729"/>
    </source>
</evidence>
<feature type="compositionally biased region" description="Gly residues" evidence="11">
    <location>
        <begin position="1359"/>
        <end position="1368"/>
    </location>
</feature>
<comment type="similarity">
    <text evidence="2">Belongs to the SLITRK family.</text>
</comment>
<evidence type="ECO:0000256" key="3">
    <source>
        <dbReference type="ARBA" id="ARBA00010879"/>
    </source>
</evidence>
<feature type="compositionally biased region" description="Pro residues" evidence="11">
    <location>
        <begin position="1422"/>
        <end position="1438"/>
    </location>
</feature>
<evidence type="ECO:0000256" key="4">
    <source>
        <dbReference type="ARBA" id="ARBA00012180"/>
    </source>
</evidence>
<evidence type="ECO:0000313" key="14">
    <source>
        <dbReference type="EMBL" id="RMC06870.1"/>
    </source>
</evidence>
<dbReference type="InterPro" id="IPR001611">
    <property type="entry name" value="Leu-rich_rpt"/>
</dbReference>
<protein>
    <recommendedName>
        <fullName evidence="4">ribonuclease H</fullName>
        <ecNumber evidence="4">3.1.26.4</ecNumber>
    </recommendedName>
</protein>
<dbReference type="PROSITE" id="PS50878">
    <property type="entry name" value="RT_POL"/>
    <property type="match status" value="1"/>
</dbReference>
<dbReference type="InterPro" id="IPR036397">
    <property type="entry name" value="RNaseH_sf"/>
</dbReference>
<keyword evidence="9 12" id="KW-1133">Transmembrane helix</keyword>
<feature type="compositionally biased region" description="Basic residues" evidence="11">
    <location>
        <begin position="1345"/>
        <end position="1358"/>
    </location>
</feature>
<evidence type="ECO:0000259" key="13">
    <source>
        <dbReference type="PROSITE" id="PS50878"/>
    </source>
</evidence>
<feature type="region of interest" description="Disordered" evidence="11">
    <location>
        <begin position="1337"/>
        <end position="1371"/>
    </location>
</feature>
<dbReference type="EC" id="3.1.26.4" evidence="4"/>
<dbReference type="Pfam" id="PF13855">
    <property type="entry name" value="LRR_8"/>
    <property type="match status" value="2"/>
</dbReference>
<dbReference type="Gene3D" id="3.10.10.10">
    <property type="entry name" value="HIV Type 1 Reverse Transcriptase, subunit A, domain 1"/>
    <property type="match status" value="1"/>
</dbReference>
<dbReference type="STRING" id="333673.A0A3M0K731"/>
<evidence type="ECO:0000256" key="9">
    <source>
        <dbReference type="ARBA" id="ARBA00022989"/>
    </source>
</evidence>
<dbReference type="Pfam" id="PF17919">
    <property type="entry name" value="RT_RNaseH_2"/>
    <property type="match status" value="1"/>
</dbReference>
<name>A0A3M0K731_HIRRU</name>
<dbReference type="InterPro" id="IPR041577">
    <property type="entry name" value="RT_RNaseH_2"/>
</dbReference>
<evidence type="ECO:0000256" key="11">
    <source>
        <dbReference type="SAM" id="MobiDB-lite"/>
    </source>
</evidence>
<feature type="transmembrane region" description="Helical" evidence="12">
    <location>
        <begin position="1289"/>
        <end position="1312"/>
    </location>
</feature>
<dbReference type="EMBL" id="QRBI01000120">
    <property type="protein sequence ID" value="RMC06870.1"/>
    <property type="molecule type" value="Genomic_DNA"/>
</dbReference>
<dbReference type="InterPro" id="IPR012337">
    <property type="entry name" value="RNaseH-like_sf"/>
</dbReference>
<dbReference type="SUPFAM" id="SSF53098">
    <property type="entry name" value="Ribonuclease H-like"/>
    <property type="match status" value="1"/>
</dbReference>
<dbReference type="InterPro" id="IPR008919">
    <property type="entry name" value="Retrov_capsid_N"/>
</dbReference>
<sequence>MIRRAGMQLWDSQHAQGPLADTKWPLQDPNWNHQQQDHRINMQDLRGIIVQGIREAVPRGQNINKAFNERQKKEETPTDWLERLRKKNLQMYSGLDPETPLEQALLKTQFVAKSWEDIRKKLEKLDNWQDRDLDELLKEAQKADGSYRLVHDLREINKRTVARFPVVANPYTLLSRLGPEKQYYSVIDLKDAFWACPLDEKSRDYFAFEWEDPVTHRRQQLRWTVLPQGFTESPNLFGQALEQILQEYQTGEGVTLIQYVDDLLIAGETEDKVQAESIRLLNFLSAKELKVSKAKLQFVEEEVKYLGHYLRKGEKKIDPERVKGILSIPPPKSKKQIRQLLGLIGYCRQWIENYSTKVKFLYKKLSQGGLVKWDEKDDKHLKALQHDLVNAPVLSLPNLKRPFYLFVNTDSGTAYGVLTQEWAGKKKPVGYLSKLLDPVSRGWPTCLQALVACALLVEEANKITFNGELRVLSPHNIRGILQQKAEKWITDARLLKYEGILLDSPKLTLEVTALQNPAQFLYGRPSEDGLAHECLSTIEEQTKIRPDLDEEELEEGDRLFVDGSSRVINGKRVSGYAIVAREGLAVIESGPLSGFWSAQACELYAVLRALQLLKDKSGNKMYACCSTVTLEQDLNKKMHIWMLQTIAFALTSLVLSWAESIEYYGEICDNACPCEEKDSILTVSCENRGIISLFEISPPRFPVYHLLLSGNLLNRLYPNQFVNYTGASILHLGSNDIQDIETGAFHGLRGLRRLHLNNNKLELLRDDTFLGLESLEYLQVDYNYISVIEPNAFSKLHLLQVLILNDNLLSSLPNNLFRFVPLTHLDLRGNRLKLLPYVGLLQHMDKVVELQLEENPWNCSCELIALKDWLDSISYSALVGDVVCETPFRLHGRDLDEVSKQELCPRRLISDYEMRPQTPLSTTGYFHTTPASVNSVATSSSAVYKSPLKPPKGTRQPNKTRVRPTSRLPSKDLGYSNYGPSIAYQTKSPVPLECPTACTCNLQISDLGLNVNCQERKIESISELQPKPYNPKKMYLTENYIALVRRADFVDATGLDLLHLGNNRISVIQDRAFGDLTNLRRLYLNGNRIERLSPELFYGLQSLQYLFLQYNVIREIEAGTFESVPNLQLLFLNNNLLRSLPGNIFSGLSLYRLSLRSNHFSYLPVSGVLDQLKSLLQIDLHENPWDCTCDVVGMKLWLEQLNTGVLVDQVICESPKKFAQSDMRAVRAELLCPDYSDIVVSTPTPSPGQLPARTTPSSSTVRLNGTAAAGGSAPAGGAGGGGSSVPLSVLILSLLLVFIMSVFVAAGLFVLVMKRRKKGQGDHASANNSDVSSFNMQYSVYSGGGHHHHPHLQQHPPHRGGGGGGGGAALPKVKTPAGHVYEYIPHPLGHMCKNPIYRSREGNSGEDYKDLHELKVTYSGHPLPPGGGAPPAPPPPAPGGEDAPARSPAYSVSTIEPREELLSPVQDADRFYRGILEPDKHSPSTLGTPGSTLPDYPKLPAAYTYSPNYDLRRAHQYLHPGPGDARLRETVLYSPPSTVYVEPNRNEYLELKAKLNTEPDYLEVLEKQTTFSQF</sequence>
<dbReference type="InterPro" id="IPR043502">
    <property type="entry name" value="DNA/RNA_pol_sf"/>
</dbReference>
<dbReference type="GO" id="GO:0003676">
    <property type="term" value="F:nucleic acid binding"/>
    <property type="evidence" value="ECO:0007669"/>
    <property type="project" value="InterPro"/>
</dbReference>
<dbReference type="PROSITE" id="PS51450">
    <property type="entry name" value="LRR"/>
    <property type="match status" value="2"/>
</dbReference>
<gene>
    <name evidence="14" type="ORF">DUI87_16320</name>
</gene>
<dbReference type="SUPFAM" id="SSF52058">
    <property type="entry name" value="L domain-like"/>
    <property type="match status" value="2"/>
</dbReference>
<dbReference type="OrthoDB" id="676979at2759"/>
<dbReference type="InterPro" id="IPR032675">
    <property type="entry name" value="LRR_dom_sf"/>
</dbReference>
<dbReference type="Gene3D" id="3.30.70.270">
    <property type="match status" value="2"/>
</dbReference>
<keyword evidence="5" id="KW-0433">Leucine-rich repeat</keyword>
<evidence type="ECO:0000256" key="5">
    <source>
        <dbReference type="ARBA" id="ARBA00022614"/>
    </source>
</evidence>
<dbReference type="Gene3D" id="3.10.20.370">
    <property type="match status" value="1"/>
</dbReference>
<dbReference type="GO" id="GO:0004523">
    <property type="term" value="F:RNA-DNA hybrid ribonuclease activity"/>
    <property type="evidence" value="ECO:0007669"/>
    <property type="project" value="UniProtKB-EC"/>
</dbReference>
<dbReference type="SMART" id="SM00082">
    <property type="entry name" value="LRRCT"/>
    <property type="match status" value="2"/>
</dbReference>
<organism evidence="14 15">
    <name type="scientific">Hirundo rustica rustica</name>
    <dbReference type="NCBI Taxonomy" id="333673"/>
    <lineage>
        <taxon>Eukaryota</taxon>
        <taxon>Metazoa</taxon>
        <taxon>Chordata</taxon>
        <taxon>Craniata</taxon>
        <taxon>Vertebrata</taxon>
        <taxon>Euteleostomi</taxon>
        <taxon>Archelosauria</taxon>
        <taxon>Archosauria</taxon>
        <taxon>Dinosauria</taxon>
        <taxon>Saurischia</taxon>
        <taxon>Theropoda</taxon>
        <taxon>Coelurosauria</taxon>
        <taxon>Aves</taxon>
        <taxon>Neognathae</taxon>
        <taxon>Neoaves</taxon>
        <taxon>Telluraves</taxon>
        <taxon>Australaves</taxon>
        <taxon>Passeriformes</taxon>
        <taxon>Sylvioidea</taxon>
        <taxon>Hirundinidae</taxon>
        <taxon>Hirundo</taxon>
    </lineage>
</organism>
<dbReference type="InterPro" id="IPR000477">
    <property type="entry name" value="RT_dom"/>
</dbReference>
<comment type="subcellular location">
    <subcellularLocation>
        <location evidence="1">Membrane</location>
        <topology evidence="1">Single-pass type I membrane protein</topology>
    </subcellularLocation>
</comment>
<keyword evidence="15" id="KW-1185">Reference proteome</keyword>
<keyword evidence="8" id="KW-0677">Repeat</keyword>
<comment type="similarity">
    <text evidence="3">Belongs to the beta type-B retroviral polymerase family. HERV class-II K(HML-2) pol subfamily.</text>
</comment>
<feature type="region of interest" description="Disordered" evidence="11">
    <location>
        <begin position="942"/>
        <end position="970"/>
    </location>
</feature>
<dbReference type="SMART" id="SM00369">
    <property type="entry name" value="LRR_TYP"/>
    <property type="match status" value="9"/>
</dbReference>
<feature type="region of interest" description="Disordered" evidence="11">
    <location>
        <begin position="1417"/>
        <end position="1450"/>
    </location>
</feature>
<evidence type="ECO:0000256" key="6">
    <source>
        <dbReference type="ARBA" id="ARBA00022692"/>
    </source>
</evidence>
<evidence type="ECO:0000256" key="12">
    <source>
        <dbReference type="SAM" id="Phobius"/>
    </source>
</evidence>
<feature type="domain" description="Reverse transcriptase" evidence="13">
    <location>
        <begin position="117"/>
        <end position="310"/>
    </location>
</feature>
<proteinExistence type="inferred from homology"/>
<dbReference type="GO" id="GO:0019068">
    <property type="term" value="P:virion assembly"/>
    <property type="evidence" value="ECO:0007669"/>
    <property type="project" value="InterPro"/>
</dbReference>
<dbReference type="GO" id="GO:0051965">
    <property type="term" value="P:positive regulation of synapse assembly"/>
    <property type="evidence" value="ECO:0007669"/>
    <property type="project" value="TreeGrafter"/>
</dbReference>
<accession>A0A3M0K731</accession>
<dbReference type="PANTHER" id="PTHR45773:SF5">
    <property type="entry name" value="SLIT AND NTRK-LIKE PROTEIN 5"/>
    <property type="match status" value="1"/>
</dbReference>
<reference evidence="14 15" key="1">
    <citation type="submission" date="2018-07" db="EMBL/GenBank/DDBJ databases">
        <title>A high quality draft genome assembly of the barn swallow (H. rustica rustica).</title>
        <authorList>
            <person name="Formenti G."/>
            <person name="Chiara M."/>
            <person name="Poveda L."/>
            <person name="Francoijs K.-J."/>
            <person name="Bonisoli-Alquati A."/>
            <person name="Canova L."/>
            <person name="Gianfranceschi L."/>
            <person name="Horner D.S."/>
            <person name="Saino N."/>
        </authorList>
    </citation>
    <scope>NUCLEOTIDE SEQUENCE [LARGE SCALE GENOMIC DNA]</scope>
    <source>
        <strain evidence="14">Chelidonia</strain>
        <tissue evidence="14">Blood</tissue>
    </source>
</reference>
<evidence type="ECO:0000256" key="8">
    <source>
        <dbReference type="ARBA" id="ARBA00022737"/>
    </source>
</evidence>
<comment type="caution">
    <text evidence="14">The sequence shown here is derived from an EMBL/GenBank/DDBJ whole genome shotgun (WGS) entry which is preliminary data.</text>
</comment>
<dbReference type="Pfam" id="PF00078">
    <property type="entry name" value="RVT_1"/>
    <property type="match status" value="1"/>
</dbReference>
<feature type="region of interest" description="Disordered" evidence="11">
    <location>
        <begin position="1242"/>
        <end position="1278"/>
    </location>
</feature>
<keyword evidence="10 12" id="KW-0472">Membrane</keyword>
<dbReference type="Gene3D" id="3.80.10.10">
    <property type="entry name" value="Ribonuclease Inhibitor"/>
    <property type="match status" value="2"/>
</dbReference>
<dbReference type="Gene3D" id="1.10.375.10">
    <property type="entry name" value="Human Immunodeficiency Virus Type 1 Capsid Protein"/>
    <property type="match status" value="1"/>
</dbReference>
<dbReference type="GO" id="GO:0016020">
    <property type="term" value="C:membrane"/>
    <property type="evidence" value="ECO:0007669"/>
    <property type="project" value="UniProtKB-SubCell"/>
</dbReference>
<dbReference type="FunFam" id="3.80.10.10:FF:000001">
    <property type="entry name" value="SLIT and NTRK-like family, member 1"/>
    <property type="match status" value="2"/>
</dbReference>
<evidence type="ECO:0000256" key="10">
    <source>
        <dbReference type="ARBA" id="ARBA00023136"/>
    </source>
</evidence>
<evidence type="ECO:0000313" key="15">
    <source>
        <dbReference type="Proteomes" id="UP000269221"/>
    </source>
</evidence>
<dbReference type="Proteomes" id="UP000269221">
    <property type="component" value="Unassembled WGS sequence"/>
</dbReference>
<feature type="compositionally biased region" description="Polar residues" evidence="11">
    <location>
        <begin position="1252"/>
        <end position="1263"/>
    </location>
</feature>
<dbReference type="GO" id="GO:0006259">
    <property type="term" value="P:DNA metabolic process"/>
    <property type="evidence" value="ECO:0007669"/>
    <property type="project" value="UniProtKB-ARBA"/>
</dbReference>
<dbReference type="SUPFAM" id="SSF56672">
    <property type="entry name" value="DNA/RNA polymerases"/>
    <property type="match status" value="1"/>
</dbReference>
<evidence type="ECO:0000256" key="2">
    <source>
        <dbReference type="ARBA" id="ARBA00010439"/>
    </source>
</evidence>
<dbReference type="PANTHER" id="PTHR45773">
    <property type="entry name" value="SLIT AND NTRK-LIKE PROTEIN 4-RELATED"/>
    <property type="match status" value="1"/>
</dbReference>
<keyword evidence="6 12" id="KW-0812">Transmembrane</keyword>
<dbReference type="GO" id="GO:0007409">
    <property type="term" value="P:axonogenesis"/>
    <property type="evidence" value="ECO:0007669"/>
    <property type="project" value="TreeGrafter"/>
</dbReference>
<dbReference type="InterPro" id="IPR003591">
    <property type="entry name" value="Leu-rich_rpt_typical-subtyp"/>
</dbReference>
<keyword evidence="7" id="KW-0732">Signal</keyword>
<evidence type="ECO:0000256" key="1">
    <source>
        <dbReference type="ARBA" id="ARBA00004479"/>
    </source>
</evidence>
<dbReference type="InterPro" id="IPR000483">
    <property type="entry name" value="Cys-rich_flank_reg_C"/>
</dbReference>